<dbReference type="Proteomes" id="UP000078492">
    <property type="component" value="Unassembled WGS sequence"/>
</dbReference>
<evidence type="ECO:0000259" key="1">
    <source>
        <dbReference type="PROSITE" id="PS50164"/>
    </source>
</evidence>
<feature type="domain" description="GIY-YIG" evidence="1">
    <location>
        <begin position="109"/>
        <end position="191"/>
    </location>
</feature>
<sequence>MIECTLTTFNSLHPRLQFTLEIGGNSINFLDLTIINNNGMIELDWYHKPTFSGRYLNYFSAHPTSQKKGIIMGMLDRVMLLSDPKFRYKNIKFIINTLLNNDVLPKFDNKNVLYKLFCKDCDATYVGQTYRKLSTRISEHRRHINWNTNSHSVITDHRIEFSHDFDWENVRIFDKEKFLKKRLISEMAFIQMQNNGLNLRSDTEGLHYTYAAMLESFS</sequence>
<evidence type="ECO:0000313" key="2">
    <source>
        <dbReference type="EMBL" id="KYN15805.1"/>
    </source>
</evidence>
<reference evidence="2 3" key="1">
    <citation type="submission" date="2015-09" db="EMBL/GenBank/DDBJ databases">
        <title>Trachymyrmex cornetzi WGS genome.</title>
        <authorList>
            <person name="Nygaard S."/>
            <person name="Hu H."/>
            <person name="Boomsma J."/>
            <person name="Zhang G."/>
        </authorList>
    </citation>
    <scope>NUCLEOTIDE SEQUENCE [LARGE SCALE GENOMIC DNA]</scope>
    <source>
        <strain evidence="2">Tcor2-1</strain>
        <tissue evidence="2">Whole body</tissue>
    </source>
</reference>
<dbReference type="InterPro" id="IPR035901">
    <property type="entry name" value="GIY-YIG_endonuc_sf"/>
</dbReference>
<gene>
    <name evidence="2" type="ORF">ALC57_11960</name>
</gene>
<dbReference type="Pfam" id="PF26215">
    <property type="entry name" value="HTH_animal"/>
    <property type="match status" value="1"/>
</dbReference>
<dbReference type="Gene3D" id="3.40.1440.10">
    <property type="entry name" value="GIY-YIG endonuclease"/>
    <property type="match status" value="1"/>
</dbReference>
<keyword evidence="3" id="KW-1185">Reference proteome</keyword>
<dbReference type="InterPro" id="IPR058912">
    <property type="entry name" value="HTH_animal"/>
</dbReference>
<name>A0A151J1P9_9HYME</name>
<dbReference type="CDD" id="cd10442">
    <property type="entry name" value="GIY-YIG_PLEs"/>
    <property type="match status" value="1"/>
</dbReference>
<proteinExistence type="predicted"/>
<protein>
    <recommendedName>
        <fullName evidence="1">GIY-YIG domain-containing protein</fullName>
    </recommendedName>
</protein>
<organism evidence="2 3">
    <name type="scientific">Trachymyrmex cornetzi</name>
    <dbReference type="NCBI Taxonomy" id="471704"/>
    <lineage>
        <taxon>Eukaryota</taxon>
        <taxon>Metazoa</taxon>
        <taxon>Ecdysozoa</taxon>
        <taxon>Arthropoda</taxon>
        <taxon>Hexapoda</taxon>
        <taxon>Insecta</taxon>
        <taxon>Pterygota</taxon>
        <taxon>Neoptera</taxon>
        <taxon>Endopterygota</taxon>
        <taxon>Hymenoptera</taxon>
        <taxon>Apocrita</taxon>
        <taxon>Aculeata</taxon>
        <taxon>Formicoidea</taxon>
        <taxon>Formicidae</taxon>
        <taxon>Myrmicinae</taxon>
        <taxon>Trachymyrmex</taxon>
    </lineage>
</organism>
<dbReference type="SUPFAM" id="SSF82771">
    <property type="entry name" value="GIY-YIG endonuclease"/>
    <property type="match status" value="1"/>
</dbReference>
<dbReference type="InterPro" id="IPR000305">
    <property type="entry name" value="GIY-YIG_endonuc"/>
</dbReference>
<dbReference type="AlphaFoldDB" id="A0A151J1P9"/>
<evidence type="ECO:0000313" key="3">
    <source>
        <dbReference type="Proteomes" id="UP000078492"/>
    </source>
</evidence>
<dbReference type="PROSITE" id="PS50164">
    <property type="entry name" value="GIY_YIG"/>
    <property type="match status" value="1"/>
</dbReference>
<dbReference type="PANTHER" id="PTHR21301">
    <property type="entry name" value="REVERSE TRANSCRIPTASE"/>
    <property type="match status" value="1"/>
</dbReference>
<dbReference type="EMBL" id="KQ980495">
    <property type="protein sequence ID" value="KYN15805.1"/>
    <property type="molecule type" value="Genomic_DNA"/>
</dbReference>
<dbReference type="PANTHER" id="PTHR21301:SF10">
    <property type="entry name" value="REVERSE TRANSCRIPTASE DOMAIN-CONTAINING PROTEIN"/>
    <property type="match status" value="1"/>
</dbReference>
<accession>A0A151J1P9</accession>